<keyword evidence="1" id="KW-0812">Transmembrane</keyword>
<feature type="domain" description="Ethylene receptor 1-like N-terminal" evidence="2">
    <location>
        <begin position="43"/>
        <end position="99"/>
    </location>
</feature>
<dbReference type="RefSeq" id="WP_354635784.1">
    <property type="nucleotide sequence ID" value="NZ_CP159837.1"/>
</dbReference>
<evidence type="ECO:0000259" key="2">
    <source>
        <dbReference type="Pfam" id="PF25487"/>
    </source>
</evidence>
<reference evidence="3" key="1">
    <citation type="submission" date="2024-07" db="EMBL/GenBank/DDBJ databases">
        <authorList>
            <person name="Kim Y.J."/>
            <person name="Jeong J.Y."/>
        </authorList>
    </citation>
    <scope>NUCLEOTIDE SEQUENCE</scope>
    <source>
        <strain evidence="3">GIHE-MW2</strain>
    </source>
</reference>
<proteinExistence type="predicted"/>
<dbReference type="Pfam" id="PF25487">
    <property type="entry name" value="ETR1_N"/>
    <property type="match status" value="1"/>
</dbReference>
<organism evidence="3">
    <name type="scientific">Planktothricoides raciborskii GIHE-MW2</name>
    <dbReference type="NCBI Taxonomy" id="2792601"/>
    <lineage>
        <taxon>Bacteria</taxon>
        <taxon>Bacillati</taxon>
        <taxon>Cyanobacteriota</taxon>
        <taxon>Cyanophyceae</taxon>
        <taxon>Oscillatoriophycideae</taxon>
        <taxon>Oscillatoriales</taxon>
        <taxon>Oscillatoriaceae</taxon>
        <taxon>Planktothricoides</taxon>
    </lineage>
</organism>
<gene>
    <name evidence="3" type="ORF">ABWT76_001141</name>
</gene>
<keyword evidence="1" id="KW-1133">Transmembrane helix</keyword>
<feature type="transmembrane region" description="Helical" evidence="1">
    <location>
        <begin position="80"/>
        <end position="99"/>
    </location>
</feature>
<protein>
    <recommendedName>
        <fullName evidence="2">Ethylene receptor 1-like N-terminal domain-containing protein</fullName>
    </recommendedName>
</protein>
<name>A0AAU8JHL0_9CYAN</name>
<evidence type="ECO:0000256" key="1">
    <source>
        <dbReference type="SAM" id="Phobius"/>
    </source>
</evidence>
<dbReference type="AlphaFoldDB" id="A0AAU8JHL0"/>
<dbReference type="InterPro" id="IPR058544">
    <property type="entry name" value="ETR1_N"/>
</dbReference>
<sequence length="115" mass="13245">MATPFSLASCNQRLPNRPGLFFDFGNVNLFRDQTPGSAFFGFFYLVGAFIVCCGIGYLLDIWTLWHPAYWRSKFERSITALVFCYTALKMVDLLAKFLALKNPEQLDQLNQEMQK</sequence>
<keyword evidence="1" id="KW-0472">Membrane</keyword>
<dbReference type="EMBL" id="CP159837">
    <property type="protein sequence ID" value="XCM38304.1"/>
    <property type="molecule type" value="Genomic_DNA"/>
</dbReference>
<accession>A0AAU8JHL0</accession>
<feature type="transmembrane region" description="Helical" evidence="1">
    <location>
        <begin position="38"/>
        <end position="59"/>
    </location>
</feature>
<evidence type="ECO:0000313" key="3">
    <source>
        <dbReference type="EMBL" id="XCM38304.1"/>
    </source>
</evidence>